<keyword evidence="3" id="KW-0472">Membrane</keyword>
<dbReference type="Pfam" id="PF00561">
    <property type="entry name" value="Abhydrolase_1"/>
    <property type="match status" value="1"/>
</dbReference>
<evidence type="ECO:0000313" key="5">
    <source>
        <dbReference type="EMBL" id="RUS26862.1"/>
    </source>
</evidence>
<keyword evidence="3" id="KW-1133">Transmembrane helix</keyword>
<evidence type="ECO:0000259" key="4">
    <source>
        <dbReference type="Pfam" id="PF00561"/>
    </source>
</evidence>
<feature type="transmembrane region" description="Helical" evidence="3">
    <location>
        <begin position="15"/>
        <end position="37"/>
    </location>
</feature>
<protein>
    <submittedName>
        <fullName evidence="5">Alpha/Beta hydrolase protein</fullName>
    </submittedName>
</protein>
<evidence type="ECO:0000256" key="2">
    <source>
        <dbReference type="ARBA" id="ARBA00038334"/>
    </source>
</evidence>
<organism evidence="5 6">
    <name type="scientific">Jimgerdemannia flammicorona</name>
    <dbReference type="NCBI Taxonomy" id="994334"/>
    <lineage>
        <taxon>Eukaryota</taxon>
        <taxon>Fungi</taxon>
        <taxon>Fungi incertae sedis</taxon>
        <taxon>Mucoromycota</taxon>
        <taxon>Mucoromycotina</taxon>
        <taxon>Endogonomycetes</taxon>
        <taxon>Endogonales</taxon>
        <taxon>Endogonaceae</taxon>
        <taxon>Jimgerdemannia</taxon>
    </lineage>
</organism>
<dbReference type="InterPro" id="IPR029058">
    <property type="entry name" value="AB_hydrolase_fold"/>
</dbReference>
<dbReference type="Gene3D" id="3.40.50.1820">
    <property type="entry name" value="alpha/beta hydrolase"/>
    <property type="match status" value="1"/>
</dbReference>
<dbReference type="GO" id="GO:0016787">
    <property type="term" value="F:hydrolase activity"/>
    <property type="evidence" value="ECO:0007669"/>
    <property type="project" value="UniProtKB-KW"/>
</dbReference>
<keyword evidence="6" id="KW-1185">Reference proteome</keyword>
<accession>A0A433QAR1</accession>
<dbReference type="Proteomes" id="UP000274822">
    <property type="component" value="Unassembled WGS sequence"/>
</dbReference>
<keyword evidence="1 5" id="KW-0378">Hydrolase</keyword>
<reference evidence="5 6" key="1">
    <citation type="journal article" date="2018" name="New Phytol.">
        <title>Phylogenomics of Endogonaceae and evolution of mycorrhizas within Mucoromycota.</title>
        <authorList>
            <person name="Chang Y."/>
            <person name="Desiro A."/>
            <person name="Na H."/>
            <person name="Sandor L."/>
            <person name="Lipzen A."/>
            <person name="Clum A."/>
            <person name="Barry K."/>
            <person name="Grigoriev I.V."/>
            <person name="Martin F.M."/>
            <person name="Stajich J.E."/>
            <person name="Smith M.E."/>
            <person name="Bonito G."/>
            <person name="Spatafora J.W."/>
        </authorList>
    </citation>
    <scope>NUCLEOTIDE SEQUENCE [LARGE SCALE GENOMIC DNA]</scope>
    <source>
        <strain evidence="5 6">AD002</strain>
    </source>
</reference>
<name>A0A433QAR1_9FUNG</name>
<comment type="caution">
    <text evidence="5">The sequence shown here is derived from an EMBL/GenBank/DDBJ whole genome shotgun (WGS) entry which is preliminary data.</text>
</comment>
<gene>
    <name evidence="5" type="ORF">BC938DRAFT_484017</name>
</gene>
<dbReference type="EMBL" id="RBNJ01009497">
    <property type="protein sequence ID" value="RUS26862.1"/>
    <property type="molecule type" value="Genomic_DNA"/>
</dbReference>
<dbReference type="PANTHER" id="PTHR43329">
    <property type="entry name" value="EPOXIDE HYDROLASE"/>
    <property type="match status" value="1"/>
</dbReference>
<evidence type="ECO:0000256" key="3">
    <source>
        <dbReference type="SAM" id="Phobius"/>
    </source>
</evidence>
<evidence type="ECO:0000313" key="6">
    <source>
        <dbReference type="Proteomes" id="UP000274822"/>
    </source>
</evidence>
<comment type="similarity">
    <text evidence="2">Belongs to the AB hydrolase superfamily. Epoxide hydrolase family.</text>
</comment>
<feature type="domain" description="AB hydrolase-1" evidence="4">
    <location>
        <begin position="126"/>
        <end position="217"/>
    </location>
</feature>
<proteinExistence type="inferred from homology"/>
<dbReference type="InterPro" id="IPR000639">
    <property type="entry name" value="Epox_hydrolase-like"/>
</dbReference>
<dbReference type="SUPFAM" id="SSF53474">
    <property type="entry name" value="alpha/beta-Hydrolases"/>
    <property type="match status" value="1"/>
</dbReference>
<dbReference type="PRINTS" id="PR00412">
    <property type="entry name" value="EPOXHYDRLASE"/>
</dbReference>
<dbReference type="InterPro" id="IPR000073">
    <property type="entry name" value="AB_hydrolase_1"/>
</dbReference>
<evidence type="ECO:0000256" key="1">
    <source>
        <dbReference type="ARBA" id="ARBA00022801"/>
    </source>
</evidence>
<keyword evidence="3" id="KW-0812">Transmembrane</keyword>
<dbReference type="AlphaFoldDB" id="A0A433QAR1"/>
<sequence>MASESFDPISFFRRIVIFVIGWHIWAIQMLWLIVVLLQEGVPLFTTPDRSQCELGILFVLRLSTTASRHISSRFIIGIFDSPLFSSHLEYNPELYEEDGEFGRHRYIDVGNDKTFHVVEAGDPNGPLVLFLHGFPQCWYAWRYQLKGLKDEGCHLVAMDMRGYATSYCPTSISDYKMAHLVSDVRSVIRALLAPTPRTRAVLVGHDWGAIVGRHVARDSWERDQANFGTGAGTGFTHDVGYLDRLVLINSPPIDIMVRNMSSPFHLHLSLSTLVSLARDPVDTWRRVLDDLRPLMRQISKSYYVYMFQLPSPLPEIYLTLGDQYFVQKALELSRSEPEAIERFKAHWGGEEGRRRLTSAVQYYRGGAALEEDVGVIAYPTLILWVRIAWLRPCIYFCERMLNNSNTTNTYSSTSQYPISNIQYPISTKGRRGRRTGRLNMPGRLGGFLPELDGDAVLRGEPFHPGGEAGEGEQGTKAVCDGKDIALWFGSRSDIMMETRFRSANCNLDLSNHVSPQHLSRWDWADDPRVDDAIRTRDLDHPPSCVGMRDLALFGGGVR</sequence>